<evidence type="ECO:0000256" key="5">
    <source>
        <dbReference type="ARBA" id="ARBA00038035"/>
    </source>
</evidence>
<keyword evidence="14" id="KW-1185">Reference proteome</keyword>
<dbReference type="SUPFAM" id="SSF56112">
    <property type="entry name" value="Protein kinase-like (PK-like)"/>
    <property type="match status" value="1"/>
</dbReference>
<dbReference type="PROSITE" id="PS00107">
    <property type="entry name" value="PROTEIN_KINASE_ATP"/>
    <property type="match status" value="1"/>
</dbReference>
<dbReference type="EC" id="2.7.12.2" evidence="6"/>
<dbReference type="GeneID" id="40308291"/>
<dbReference type="OrthoDB" id="248923at2759"/>
<dbReference type="VEuPathDB" id="ToxoDB:BESB_033100"/>
<gene>
    <name evidence="13" type="ORF">BESB_033100</name>
</gene>
<dbReference type="PANTHER" id="PTHR48013:SF9">
    <property type="entry name" value="DUAL SPECIFICITY MITOGEN-ACTIVATED PROTEIN KINASE KINASE 5"/>
    <property type="match status" value="1"/>
</dbReference>
<organism evidence="13 14">
    <name type="scientific">Besnoitia besnoiti</name>
    <name type="common">Apicomplexan protozoan</name>
    <dbReference type="NCBI Taxonomy" id="94643"/>
    <lineage>
        <taxon>Eukaryota</taxon>
        <taxon>Sar</taxon>
        <taxon>Alveolata</taxon>
        <taxon>Apicomplexa</taxon>
        <taxon>Conoidasida</taxon>
        <taxon>Coccidia</taxon>
        <taxon>Eucoccidiorida</taxon>
        <taxon>Eimeriorina</taxon>
        <taxon>Sarcocystidae</taxon>
        <taxon>Besnoitia</taxon>
    </lineage>
</organism>
<evidence type="ECO:0000256" key="7">
    <source>
        <dbReference type="ARBA" id="ARBA00049014"/>
    </source>
</evidence>
<feature type="region of interest" description="Disordered" evidence="11">
    <location>
        <begin position="96"/>
        <end position="116"/>
    </location>
</feature>
<dbReference type="SMART" id="SM00220">
    <property type="entry name" value="S_TKc"/>
    <property type="match status" value="1"/>
</dbReference>
<evidence type="ECO:0000256" key="10">
    <source>
        <dbReference type="PROSITE-ProRule" id="PRU10141"/>
    </source>
</evidence>
<dbReference type="Pfam" id="PF14531">
    <property type="entry name" value="Kinase-like"/>
    <property type="match status" value="1"/>
</dbReference>
<dbReference type="RefSeq" id="XP_029215046.1">
    <property type="nucleotide sequence ID" value="XM_029361898.1"/>
</dbReference>
<proteinExistence type="inferred from homology"/>
<dbReference type="GO" id="GO:0005524">
    <property type="term" value="F:ATP binding"/>
    <property type="evidence" value="ECO:0007669"/>
    <property type="project" value="UniProtKB-UniRule"/>
</dbReference>
<dbReference type="GO" id="GO:0004708">
    <property type="term" value="F:MAP kinase kinase activity"/>
    <property type="evidence" value="ECO:0007669"/>
    <property type="project" value="UniProtKB-EC"/>
</dbReference>
<dbReference type="InterPro" id="IPR027916">
    <property type="entry name" value="Kinase-like_dom_ROP"/>
</dbReference>
<dbReference type="InterPro" id="IPR000719">
    <property type="entry name" value="Prot_kinase_dom"/>
</dbReference>
<dbReference type="InterPro" id="IPR017441">
    <property type="entry name" value="Protein_kinase_ATP_BS"/>
</dbReference>
<dbReference type="PROSITE" id="PS50011">
    <property type="entry name" value="PROTEIN_KINASE_DOM"/>
    <property type="match status" value="1"/>
</dbReference>
<keyword evidence="3" id="KW-0418">Kinase</keyword>
<evidence type="ECO:0000256" key="9">
    <source>
        <dbReference type="ARBA" id="ARBA00051693"/>
    </source>
</evidence>
<feature type="domain" description="Protein kinase" evidence="12">
    <location>
        <begin position="231"/>
        <end position="507"/>
    </location>
</feature>
<evidence type="ECO:0000313" key="14">
    <source>
        <dbReference type="Proteomes" id="UP000224006"/>
    </source>
</evidence>
<dbReference type="Proteomes" id="UP000224006">
    <property type="component" value="Unassembled WGS sequence"/>
</dbReference>
<accession>A0A2A9M5V8</accession>
<dbReference type="PROSITE" id="PS00108">
    <property type="entry name" value="PROTEIN_KINASE_ST"/>
    <property type="match status" value="1"/>
</dbReference>
<dbReference type="KEGG" id="bbes:BESB_033100"/>
<evidence type="ECO:0000313" key="13">
    <source>
        <dbReference type="EMBL" id="PFH31037.1"/>
    </source>
</evidence>
<comment type="caution">
    <text evidence="13">The sequence shown here is derived from an EMBL/GenBank/DDBJ whole genome shotgun (WGS) entry which is preliminary data.</text>
</comment>
<dbReference type="EMBL" id="NWUJ01000018">
    <property type="protein sequence ID" value="PFH31037.1"/>
    <property type="molecule type" value="Genomic_DNA"/>
</dbReference>
<dbReference type="PANTHER" id="PTHR48013">
    <property type="entry name" value="DUAL SPECIFICITY MITOGEN-ACTIVATED PROTEIN KINASE KINASE 5-RELATED"/>
    <property type="match status" value="1"/>
</dbReference>
<evidence type="ECO:0000256" key="8">
    <source>
        <dbReference type="ARBA" id="ARBA00049299"/>
    </source>
</evidence>
<evidence type="ECO:0000259" key="12">
    <source>
        <dbReference type="PROSITE" id="PS50011"/>
    </source>
</evidence>
<evidence type="ECO:0000256" key="6">
    <source>
        <dbReference type="ARBA" id="ARBA00038999"/>
    </source>
</evidence>
<evidence type="ECO:0000256" key="2">
    <source>
        <dbReference type="ARBA" id="ARBA00022741"/>
    </source>
</evidence>
<evidence type="ECO:0000256" key="1">
    <source>
        <dbReference type="ARBA" id="ARBA00022679"/>
    </source>
</evidence>
<feature type="binding site" evidence="10">
    <location>
        <position position="260"/>
    </location>
    <ligand>
        <name>ATP</name>
        <dbReference type="ChEBI" id="CHEBI:30616"/>
    </ligand>
</feature>
<protein>
    <recommendedName>
        <fullName evidence="6">mitogen-activated protein kinase kinase</fullName>
        <ecNumber evidence="6">2.7.12.2</ecNumber>
    </recommendedName>
</protein>
<dbReference type="InterPro" id="IPR011009">
    <property type="entry name" value="Kinase-like_dom_sf"/>
</dbReference>
<dbReference type="Gene3D" id="1.10.510.10">
    <property type="entry name" value="Transferase(Phosphotransferase) domain 1"/>
    <property type="match status" value="1"/>
</dbReference>
<comment type="catalytic activity">
    <reaction evidence="9">
        <text>L-tyrosyl-[protein] + ATP = O-phospho-L-tyrosyl-[protein] + ADP + H(+)</text>
        <dbReference type="Rhea" id="RHEA:10596"/>
        <dbReference type="Rhea" id="RHEA-COMP:10136"/>
        <dbReference type="Rhea" id="RHEA-COMP:20101"/>
        <dbReference type="ChEBI" id="CHEBI:15378"/>
        <dbReference type="ChEBI" id="CHEBI:30616"/>
        <dbReference type="ChEBI" id="CHEBI:46858"/>
        <dbReference type="ChEBI" id="CHEBI:61978"/>
        <dbReference type="ChEBI" id="CHEBI:456216"/>
        <dbReference type="EC" id="2.7.12.2"/>
    </reaction>
</comment>
<name>A0A2A9M5V8_BESBE</name>
<dbReference type="STRING" id="94643.A0A2A9M5V8"/>
<evidence type="ECO:0000256" key="3">
    <source>
        <dbReference type="ARBA" id="ARBA00022777"/>
    </source>
</evidence>
<evidence type="ECO:0000256" key="11">
    <source>
        <dbReference type="SAM" id="MobiDB-lite"/>
    </source>
</evidence>
<comment type="catalytic activity">
    <reaction evidence="7">
        <text>L-seryl-[protein] + ATP = O-phospho-L-seryl-[protein] + ADP + H(+)</text>
        <dbReference type="Rhea" id="RHEA:17989"/>
        <dbReference type="Rhea" id="RHEA-COMP:9863"/>
        <dbReference type="Rhea" id="RHEA-COMP:11604"/>
        <dbReference type="ChEBI" id="CHEBI:15378"/>
        <dbReference type="ChEBI" id="CHEBI:29999"/>
        <dbReference type="ChEBI" id="CHEBI:30616"/>
        <dbReference type="ChEBI" id="CHEBI:83421"/>
        <dbReference type="ChEBI" id="CHEBI:456216"/>
        <dbReference type="EC" id="2.7.12.2"/>
    </reaction>
</comment>
<dbReference type="InterPro" id="IPR008271">
    <property type="entry name" value="Ser/Thr_kinase_AS"/>
</dbReference>
<comment type="catalytic activity">
    <reaction evidence="8">
        <text>L-threonyl-[protein] + ATP = O-phospho-L-threonyl-[protein] + ADP + H(+)</text>
        <dbReference type="Rhea" id="RHEA:46608"/>
        <dbReference type="Rhea" id="RHEA-COMP:11060"/>
        <dbReference type="Rhea" id="RHEA-COMP:11605"/>
        <dbReference type="ChEBI" id="CHEBI:15378"/>
        <dbReference type="ChEBI" id="CHEBI:30013"/>
        <dbReference type="ChEBI" id="CHEBI:30616"/>
        <dbReference type="ChEBI" id="CHEBI:61977"/>
        <dbReference type="ChEBI" id="CHEBI:456216"/>
        <dbReference type="EC" id="2.7.12.2"/>
    </reaction>
</comment>
<dbReference type="Gene3D" id="3.30.200.20">
    <property type="entry name" value="Phosphorylase Kinase, domain 1"/>
    <property type="match status" value="1"/>
</dbReference>
<keyword evidence="4 10" id="KW-0067">ATP-binding</keyword>
<evidence type="ECO:0000256" key="4">
    <source>
        <dbReference type="ARBA" id="ARBA00022840"/>
    </source>
</evidence>
<reference evidence="13 14" key="1">
    <citation type="submission" date="2017-09" db="EMBL/GenBank/DDBJ databases">
        <title>Genome sequencing of Besnoitia besnoiti strain Bb-Ger1.</title>
        <authorList>
            <person name="Schares G."/>
            <person name="Venepally P."/>
            <person name="Lorenzi H.A."/>
        </authorList>
    </citation>
    <scope>NUCLEOTIDE SEQUENCE [LARGE SCALE GENOMIC DNA]</scope>
    <source>
        <strain evidence="13 14">Bb-Ger1</strain>
    </source>
</reference>
<sequence>MSLGMAMRGTHPGAGYMHWGPPSGGATLVHNRLLHDVTGQPYADLHAAFAPTVDTKYHRFLPVSWLEQDTTTPRSDPSHSQSSWIRRVTKSLISRGGGREIENKATQSRRNMRGESLRRGSWGRVTQFFRPRLPALGAQVARRFRSLFSCQNCFSYTIGQLSPSPVVGVSFRPREPGDAIIKQLLLSLASDLGVFDSAPYTTFDKALSEAYWPAGQSLTLKSGWSGTSRTLLRARILGKGGFGLVYLVKDVYTGKEFALKTYIFGTAPTDQTSQIVKEEAISSRALLTARTADEAQERLRLMVASDMLRIPRQSRQRMVTDGPRTKWVLNSFLLLPRAEADLSAILGVITRSALINESSLARFARWHLTAHVIKLAAILQQQQIVHCDIKPENLFVMADGRVLLGDFGSSHKWGETGEALFTKPYTPPEAARRATALTYNYTIDSWQVGLVLCEVWCNKRPLPQTEGALESITCSVPAPVRKLIHDFLRISPDDRLLALHAMQSPEFAEIDAHVTAGIQHLGLTTPSPWS</sequence>
<keyword evidence="2 10" id="KW-0547">Nucleotide-binding</keyword>
<keyword evidence="1" id="KW-0808">Transferase</keyword>
<comment type="similarity">
    <text evidence="5">Belongs to the protein kinase superfamily. STE Ser/Thr protein kinase family. MAP kinase kinase subfamily.</text>
</comment>
<dbReference type="AlphaFoldDB" id="A0A2A9M5V8"/>